<dbReference type="KEGG" id="adg:Adeg_1775"/>
<evidence type="ECO:0000313" key="2">
    <source>
        <dbReference type="Proteomes" id="UP000002620"/>
    </source>
</evidence>
<dbReference type="STRING" id="429009.Adeg_1775"/>
<proteinExistence type="predicted"/>
<sequence length="692" mass="78870">MSEYSMVARAAEATIAHWGLSGIVDGQAIAFLIADGAVYWEKRLPDGFRLALVRLHSPVVQREEVFLGSVLLNDFLSKTLLRAINGKGLGRLVLLVNDLENFYYLYHGKAGLEQMAESLRHEFLHSLEDLYFADEDPSRGVYGEFGQMFNFEKSDFEPSPVYSIPNFLARPLEKAVRMQIERFLEEPDFSKNIRRTLAALSFFYGQTSGGSGDAQSSAMFLFRLASVYEVIPKEAIMKAFGIRELTKEAIKKGLDVGQFSPEDLRNLLKELLSYFRTEIERGNYDWLLGFIRKDRKLIEITPEEFLREILTGVQIGYKVLAVPVATESEINCRLCGVRFPRVRDRFITLGVSVFRFHNKSVKNSKREEGPNTCSKCALSTYLQHKVLGSEQVSVGGKFPQLPRQYNVVFHYGRHDETEAYRLAKTIDYLLEKIAYFQQCAREEKVLFSVDYIRERLVQQGLGGGGPALASGGRTPVSEDEALAALLADDAVLPGLDAFGYMDSAVKTRVIPLGTGDYRLLVFVLPPFRSSQGEALDFVQRRFSRSRLAAFTLLALLRKLCGCDGPYYFQSVPRLAPEEFNLNTFYVRGRAENADEVIRRFNAVVNFARRVVNRRKGHSLLVDWILLAERLEEDPLGTFSKVLRRTPMRRRDFSEEYRDKFEFRPLAKYETIDETGVIDGTEYLKLIELLKRL</sequence>
<dbReference type="EMBL" id="CP001785">
    <property type="protein sequence ID" value="ACX52864.1"/>
    <property type="molecule type" value="Genomic_DNA"/>
</dbReference>
<gene>
    <name evidence="1" type="ordered locus">Adeg_1775</name>
</gene>
<dbReference type="Proteomes" id="UP000002620">
    <property type="component" value="Chromosome"/>
</dbReference>
<dbReference type="eggNOG" id="ENOG502ZBIH">
    <property type="taxonomic scope" value="Bacteria"/>
</dbReference>
<dbReference type="HOGENOM" id="CLU_397754_0_0_9"/>
<name>C9R985_AMMDK</name>
<organism evidence="1 2">
    <name type="scientific">Ammonifex degensii (strain DSM 10501 / KC4)</name>
    <dbReference type="NCBI Taxonomy" id="429009"/>
    <lineage>
        <taxon>Bacteria</taxon>
        <taxon>Bacillati</taxon>
        <taxon>Bacillota</taxon>
        <taxon>Clostridia</taxon>
        <taxon>Thermoanaerobacterales</taxon>
        <taxon>Thermoanaerobacteraceae</taxon>
        <taxon>Ammonifex</taxon>
    </lineage>
</organism>
<keyword evidence="2" id="KW-1185">Reference proteome</keyword>
<evidence type="ECO:0000313" key="1">
    <source>
        <dbReference type="EMBL" id="ACX52864.1"/>
    </source>
</evidence>
<protein>
    <submittedName>
        <fullName evidence="1">Uncharacterized protein</fullName>
    </submittedName>
</protein>
<reference evidence="1 2" key="1">
    <citation type="submission" date="2009-10" db="EMBL/GenBank/DDBJ databases">
        <title>Complete sequence of chromosome of Ammonifex degensii KC4.</title>
        <authorList>
            <consortium name="US DOE Joint Genome Institute"/>
            <person name="Kerfeld C."/>
            <person name="Goodner B."/>
            <person name="Huber H."/>
            <person name="Stetter K."/>
            <person name="Lucas S."/>
            <person name="Copeland A."/>
            <person name="Lapidus A."/>
            <person name="Glavina del Rio T."/>
            <person name="Dalin E."/>
            <person name="Tice H."/>
            <person name="Bruce D."/>
            <person name="Goodwin L."/>
            <person name="Pitluck S."/>
            <person name="Saunders E."/>
            <person name="Brettin T."/>
            <person name="Detter J.C."/>
            <person name="Han C."/>
            <person name="Larimer F."/>
            <person name="Land M."/>
            <person name="Hauser L."/>
            <person name="Kyrpides N."/>
            <person name="Ovchinnikova G."/>
            <person name="Richardson P."/>
        </authorList>
    </citation>
    <scope>NUCLEOTIDE SEQUENCE [LARGE SCALE GENOMIC DNA]</scope>
    <source>
        <strain evidence="2">DSM 10501 / KC4</strain>
    </source>
</reference>
<dbReference type="AlphaFoldDB" id="C9R985"/>
<accession>C9R985</accession>